<sequence length="496" mass="53435">MNEPVAWLRPIVTDRRQELLNTIRKYVTVMATAKKNLTITALAGNIVTVALPVFLISSCGILAVQPELRLAVPLLIGVTALMATLLTLALYCGERAKVLWSPAVILAVGLVLRLLFLFSPPQLSDDIYRYLWDGSNLLRGVNPYAASPSVITPLPGLKAVHSMINHPDYVTIYPPTAQLVFAGGAATGGTITGLKAFLALLDLGLCALLVMLLKRLEMPAWRAVLYAWNPLPVLEIAGSGHVDGAGLAMLIGSFCLLAMDRQSASATAPRRWPFLLSGALLACAGLVKLFPLVLTPVLFLLVPNERRRHFAAGFIATLAALVLPFLPHLVNMTASLDAYARNWEFAGFAFNTLRTMTGSGTIARLLLSSCFLLVAVGIILRLAGSINHGLSPVNRLRQAMEACYAIAMALLLLTPTLQPWYALCLAVFLPFCAGPAGLVLCWAVFLTYQVQIPYFILGQWTENPQVTAAVFLAPLTAYLLSRALSGARQPTAEPGQ</sequence>
<name>A5GEA9_GEOUR</name>
<feature type="transmembrane region" description="Helical" evidence="1">
    <location>
        <begin position="196"/>
        <end position="213"/>
    </location>
</feature>
<dbReference type="AlphaFoldDB" id="A5GEA9"/>
<feature type="transmembrane region" description="Helical" evidence="1">
    <location>
        <begin position="279"/>
        <end position="302"/>
    </location>
</feature>
<proteinExistence type="predicted"/>
<dbReference type="Pfam" id="PF26314">
    <property type="entry name" value="MptA_B_family"/>
    <property type="match status" value="1"/>
</dbReference>
<evidence type="ECO:0000313" key="2">
    <source>
        <dbReference type="EMBL" id="ABQ25764.1"/>
    </source>
</evidence>
<evidence type="ECO:0000256" key="1">
    <source>
        <dbReference type="SAM" id="Phobius"/>
    </source>
</evidence>
<feature type="transmembrane region" description="Helical" evidence="1">
    <location>
        <begin position="70"/>
        <end position="91"/>
    </location>
</feature>
<reference evidence="2 3" key="1">
    <citation type="submission" date="2007-05" db="EMBL/GenBank/DDBJ databases">
        <title>Complete sequence of Geobacter uraniireducens Rf4.</title>
        <authorList>
            <consortium name="US DOE Joint Genome Institute"/>
            <person name="Copeland A."/>
            <person name="Lucas S."/>
            <person name="Lapidus A."/>
            <person name="Barry K."/>
            <person name="Detter J.C."/>
            <person name="Glavina del Rio T."/>
            <person name="Hammon N."/>
            <person name="Israni S."/>
            <person name="Dalin E."/>
            <person name="Tice H."/>
            <person name="Pitluck S."/>
            <person name="Chertkov O."/>
            <person name="Brettin T."/>
            <person name="Bruce D."/>
            <person name="Han C."/>
            <person name="Schmutz J."/>
            <person name="Larimer F."/>
            <person name="Land M."/>
            <person name="Hauser L."/>
            <person name="Kyrpides N."/>
            <person name="Mikhailova N."/>
            <person name="Shelobolina E."/>
            <person name="Aklujkar M."/>
            <person name="Lovley D."/>
            <person name="Richardson P."/>
        </authorList>
    </citation>
    <scope>NUCLEOTIDE SEQUENCE [LARGE SCALE GENOMIC DNA]</scope>
    <source>
        <strain evidence="2 3">Rf4</strain>
    </source>
</reference>
<keyword evidence="1" id="KW-1133">Transmembrane helix</keyword>
<feature type="transmembrane region" description="Helical" evidence="1">
    <location>
        <begin position="420"/>
        <end position="445"/>
    </location>
</feature>
<dbReference type="STRING" id="351605.Gura_1568"/>
<gene>
    <name evidence="2" type="ordered locus">Gura_1568</name>
</gene>
<keyword evidence="1" id="KW-0472">Membrane</keyword>
<evidence type="ECO:0008006" key="4">
    <source>
        <dbReference type="Google" id="ProtNLM"/>
    </source>
</evidence>
<evidence type="ECO:0000313" key="3">
    <source>
        <dbReference type="Proteomes" id="UP000006695"/>
    </source>
</evidence>
<keyword evidence="1" id="KW-0812">Transmembrane</keyword>
<dbReference type="EMBL" id="CP000698">
    <property type="protein sequence ID" value="ABQ25764.1"/>
    <property type="molecule type" value="Genomic_DNA"/>
</dbReference>
<dbReference type="KEGG" id="gur:Gura_1568"/>
<feature type="transmembrane region" description="Helical" evidence="1">
    <location>
        <begin position="309"/>
        <end position="326"/>
    </location>
</feature>
<feature type="transmembrane region" description="Helical" evidence="1">
    <location>
        <begin position="98"/>
        <end position="118"/>
    </location>
</feature>
<feature type="transmembrane region" description="Helical" evidence="1">
    <location>
        <begin position="362"/>
        <end position="384"/>
    </location>
</feature>
<feature type="transmembrane region" description="Helical" evidence="1">
    <location>
        <begin position="396"/>
        <end position="414"/>
    </location>
</feature>
<dbReference type="HOGENOM" id="CLU_549528_0_0_7"/>
<dbReference type="Proteomes" id="UP000006695">
    <property type="component" value="Chromosome"/>
</dbReference>
<organism evidence="2 3">
    <name type="scientific">Geotalea uraniireducens (strain Rf4)</name>
    <name type="common">Geobacter uraniireducens</name>
    <dbReference type="NCBI Taxonomy" id="351605"/>
    <lineage>
        <taxon>Bacteria</taxon>
        <taxon>Pseudomonadati</taxon>
        <taxon>Thermodesulfobacteriota</taxon>
        <taxon>Desulfuromonadia</taxon>
        <taxon>Geobacterales</taxon>
        <taxon>Geobacteraceae</taxon>
        <taxon>Geotalea</taxon>
    </lineage>
</organism>
<accession>A5GEA9</accession>
<feature type="transmembrane region" description="Helical" evidence="1">
    <location>
        <begin position="39"/>
        <end position="64"/>
    </location>
</feature>
<keyword evidence="3" id="KW-1185">Reference proteome</keyword>
<protein>
    <recommendedName>
        <fullName evidence="4">DUF2029 domain-containing protein</fullName>
    </recommendedName>
</protein>